<gene>
    <name evidence="2" type="ORF">BDQ12DRAFT_218698</name>
</gene>
<evidence type="ECO:0000256" key="1">
    <source>
        <dbReference type="SAM" id="Phobius"/>
    </source>
</evidence>
<dbReference type="AlphaFoldDB" id="A0A5C3LW31"/>
<protein>
    <submittedName>
        <fullName evidence="2">Uncharacterized protein</fullName>
    </submittedName>
</protein>
<proteinExistence type="predicted"/>
<keyword evidence="3" id="KW-1185">Reference proteome</keyword>
<organism evidence="2 3">
    <name type="scientific">Crucibulum laeve</name>
    <dbReference type="NCBI Taxonomy" id="68775"/>
    <lineage>
        <taxon>Eukaryota</taxon>
        <taxon>Fungi</taxon>
        <taxon>Dikarya</taxon>
        <taxon>Basidiomycota</taxon>
        <taxon>Agaricomycotina</taxon>
        <taxon>Agaricomycetes</taxon>
        <taxon>Agaricomycetidae</taxon>
        <taxon>Agaricales</taxon>
        <taxon>Agaricineae</taxon>
        <taxon>Nidulariaceae</taxon>
        <taxon>Crucibulum</taxon>
    </lineage>
</organism>
<evidence type="ECO:0000313" key="3">
    <source>
        <dbReference type="Proteomes" id="UP000308652"/>
    </source>
</evidence>
<sequence>MQQYTRISRLGFIFGHDFRFIVLVTRTNERTNSLLLFYPLFILLHPSSVVLPPIDVLYRHHHIYITYTHPRSVVVHVLYFLPSFNLLLPLQTSSFIYIHTFNPEPIQSNP</sequence>
<keyword evidence="1" id="KW-0472">Membrane</keyword>
<keyword evidence="1" id="KW-0812">Transmembrane</keyword>
<dbReference type="EMBL" id="ML213610">
    <property type="protein sequence ID" value="TFK37022.1"/>
    <property type="molecule type" value="Genomic_DNA"/>
</dbReference>
<feature type="transmembrane region" description="Helical" evidence="1">
    <location>
        <begin position="35"/>
        <end position="54"/>
    </location>
</feature>
<name>A0A5C3LW31_9AGAR</name>
<evidence type="ECO:0000313" key="2">
    <source>
        <dbReference type="EMBL" id="TFK37022.1"/>
    </source>
</evidence>
<dbReference type="Proteomes" id="UP000308652">
    <property type="component" value="Unassembled WGS sequence"/>
</dbReference>
<feature type="transmembrane region" description="Helical" evidence="1">
    <location>
        <begin position="74"/>
        <end position="98"/>
    </location>
</feature>
<accession>A0A5C3LW31</accession>
<keyword evidence="1" id="KW-1133">Transmembrane helix</keyword>
<reference evidence="2 3" key="1">
    <citation type="journal article" date="2019" name="Nat. Ecol. Evol.">
        <title>Megaphylogeny resolves global patterns of mushroom evolution.</title>
        <authorList>
            <person name="Varga T."/>
            <person name="Krizsan K."/>
            <person name="Foldi C."/>
            <person name="Dima B."/>
            <person name="Sanchez-Garcia M."/>
            <person name="Sanchez-Ramirez S."/>
            <person name="Szollosi G.J."/>
            <person name="Szarkandi J.G."/>
            <person name="Papp V."/>
            <person name="Albert L."/>
            <person name="Andreopoulos W."/>
            <person name="Angelini C."/>
            <person name="Antonin V."/>
            <person name="Barry K.W."/>
            <person name="Bougher N.L."/>
            <person name="Buchanan P."/>
            <person name="Buyck B."/>
            <person name="Bense V."/>
            <person name="Catcheside P."/>
            <person name="Chovatia M."/>
            <person name="Cooper J."/>
            <person name="Damon W."/>
            <person name="Desjardin D."/>
            <person name="Finy P."/>
            <person name="Geml J."/>
            <person name="Haridas S."/>
            <person name="Hughes K."/>
            <person name="Justo A."/>
            <person name="Karasinski D."/>
            <person name="Kautmanova I."/>
            <person name="Kiss B."/>
            <person name="Kocsube S."/>
            <person name="Kotiranta H."/>
            <person name="LaButti K.M."/>
            <person name="Lechner B.E."/>
            <person name="Liimatainen K."/>
            <person name="Lipzen A."/>
            <person name="Lukacs Z."/>
            <person name="Mihaltcheva S."/>
            <person name="Morgado L.N."/>
            <person name="Niskanen T."/>
            <person name="Noordeloos M.E."/>
            <person name="Ohm R.A."/>
            <person name="Ortiz-Santana B."/>
            <person name="Ovrebo C."/>
            <person name="Racz N."/>
            <person name="Riley R."/>
            <person name="Savchenko A."/>
            <person name="Shiryaev A."/>
            <person name="Soop K."/>
            <person name="Spirin V."/>
            <person name="Szebenyi C."/>
            <person name="Tomsovsky M."/>
            <person name="Tulloss R.E."/>
            <person name="Uehling J."/>
            <person name="Grigoriev I.V."/>
            <person name="Vagvolgyi C."/>
            <person name="Papp T."/>
            <person name="Martin F.M."/>
            <person name="Miettinen O."/>
            <person name="Hibbett D.S."/>
            <person name="Nagy L.G."/>
        </authorList>
    </citation>
    <scope>NUCLEOTIDE SEQUENCE [LARGE SCALE GENOMIC DNA]</scope>
    <source>
        <strain evidence="2 3">CBS 166.37</strain>
    </source>
</reference>